<evidence type="ECO:0008006" key="5">
    <source>
        <dbReference type="Google" id="ProtNLM"/>
    </source>
</evidence>
<comment type="caution">
    <text evidence="3">The sequence shown here is derived from an EMBL/GenBank/DDBJ whole genome shotgun (WGS) entry which is preliminary data.</text>
</comment>
<keyword evidence="4" id="KW-1185">Reference proteome</keyword>
<protein>
    <recommendedName>
        <fullName evidence="5">DUF481 domain-containing protein</fullName>
    </recommendedName>
</protein>
<feature type="region of interest" description="Disordered" evidence="1">
    <location>
        <begin position="174"/>
        <end position="211"/>
    </location>
</feature>
<feature type="chain" id="PRO_5047410971" description="DUF481 domain-containing protein" evidence="2">
    <location>
        <begin position="22"/>
        <end position="429"/>
    </location>
</feature>
<dbReference type="RefSeq" id="WP_258569115.1">
    <property type="nucleotide sequence ID" value="NZ_JAKUDN010000001.1"/>
</dbReference>
<dbReference type="Proteomes" id="UP001320768">
    <property type="component" value="Unassembled WGS sequence"/>
</dbReference>
<accession>A0ABT1L4A7</accession>
<feature type="compositionally biased region" description="Low complexity" evidence="1">
    <location>
        <begin position="180"/>
        <end position="195"/>
    </location>
</feature>
<feature type="signal peptide" evidence="2">
    <location>
        <begin position="1"/>
        <end position="21"/>
    </location>
</feature>
<feature type="region of interest" description="Disordered" evidence="1">
    <location>
        <begin position="101"/>
        <end position="125"/>
    </location>
</feature>
<evidence type="ECO:0000313" key="4">
    <source>
        <dbReference type="Proteomes" id="UP001320768"/>
    </source>
</evidence>
<gene>
    <name evidence="3" type="ORF">MKS91_01725</name>
</gene>
<keyword evidence="2" id="KW-0732">Signal</keyword>
<proteinExistence type="predicted"/>
<evidence type="ECO:0000256" key="1">
    <source>
        <dbReference type="SAM" id="MobiDB-lite"/>
    </source>
</evidence>
<dbReference type="EMBL" id="JAKUDN010000001">
    <property type="protein sequence ID" value="MCP8352010.1"/>
    <property type="molecule type" value="Genomic_DNA"/>
</dbReference>
<name>A0ABT1L4A7_9GAMM</name>
<feature type="compositionally biased region" description="Polar residues" evidence="1">
    <location>
        <begin position="201"/>
        <end position="211"/>
    </location>
</feature>
<evidence type="ECO:0000256" key="2">
    <source>
        <dbReference type="SAM" id="SignalP"/>
    </source>
</evidence>
<organism evidence="3 4">
    <name type="scientific">Candidatus Synchoanobacter obligatus</name>
    <dbReference type="NCBI Taxonomy" id="2919597"/>
    <lineage>
        <taxon>Bacteria</taxon>
        <taxon>Pseudomonadati</taxon>
        <taxon>Pseudomonadota</taxon>
        <taxon>Gammaproteobacteria</taxon>
        <taxon>Candidatus Comchoanobacterales</taxon>
        <taxon>Candidatus Comchoanobacteraceae</taxon>
        <taxon>Candidatus Synchoanobacter</taxon>
    </lineage>
</organism>
<evidence type="ECO:0000313" key="3">
    <source>
        <dbReference type="EMBL" id="MCP8352010.1"/>
    </source>
</evidence>
<reference evidence="3 4" key="1">
    <citation type="journal article" date="2022" name="Nat. Microbiol.">
        <title>The microbiome of a bacterivorous marine choanoflagellate contains a resource-demanding obligate bacterial associate.</title>
        <authorList>
            <person name="Needham D.M."/>
            <person name="Poirier C."/>
            <person name="Bachy C."/>
            <person name="George E.E."/>
            <person name="Wilken S."/>
            <person name="Yung C.C.M."/>
            <person name="Limardo A.J."/>
            <person name="Morando M."/>
            <person name="Sudek L."/>
            <person name="Malmstrom R.R."/>
            <person name="Keeling P.J."/>
            <person name="Santoro A.E."/>
            <person name="Worden A.Z."/>
        </authorList>
    </citation>
    <scope>NUCLEOTIDE SEQUENCE [LARGE SCALE GENOMIC DNA]</scope>
    <source>
        <strain evidence="3 4">Comchoano-2</strain>
    </source>
</reference>
<sequence length="429" mass="46161">MKKLCPVILGLFYFTSFQSQAIGKISIKPSISISQNTRSVNATFENAFFGTRYSETDLGATKLDLKISKFIQKPFGTSDDSSYGGSKSEYQLRGMTYLASDVDSTTDSDNDNSPDGKANTKRTHLENQVTGNWSLFKAGTNERADKNYAVDGSNLKFVSVTGTEKLEPVTFSEDNKKIDTSSPSVTVSGVSGSGTEHPKYQLSSGGDSRAQSVTSGDAYYVILNEPGDDDSNGVPNPTNASKLLQMGIADTGLQGEGNLGEVTESGNTRYYGLSIGVMADIQLSEGFHIALKSDLSAPVETVENQARHVTIKPELDASLRAGLLLGNANGSIGLLYGITHDRYTVDIKRVSNESDNPGTNIQSYEFTENYLSRDLVANVNISEDISAFFSAQLSENNTSLNINNGTADDTSTIPSPMNQRFSIGVSLNY</sequence>